<reference evidence="9 10" key="1">
    <citation type="submission" date="2021-01" db="EMBL/GenBank/DDBJ databases">
        <title>Sequencing the genomes of 1000 actinobacteria strains.</title>
        <authorList>
            <person name="Klenk H.-P."/>
        </authorList>
    </citation>
    <scope>NUCLEOTIDE SEQUENCE [LARGE SCALE GENOMIC DNA]</scope>
    <source>
        <strain evidence="9 10">DSM 13057</strain>
    </source>
</reference>
<comment type="cofactor">
    <cofactor evidence="2">
        <name>Zn(2+)</name>
        <dbReference type="ChEBI" id="CHEBI:29105"/>
    </cofactor>
</comment>
<comment type="similarity">
    <text evidence="3">Belongs to the mannose-6-phosphate isomerase type 1 family.</text>
</comment>
<dbReference type="InterPro" id="IPR001250">
    <property type="entry name" value="Man6P_Isoase-1"/>
</dbReference>
<keyword evidence="5" id="KW-0479">Metal-binding</keyword>
<dbReference type="InterPro" id="IPR016305">
    <property type="entry name" value="Mannose-6-P_Isomerase"/>
</dbReference>
<dbReference type="GO" id="GO:0004476">
    <property type="term" value="F:mannose-6-phosphate isomerase activity"/>
    <property type="evidence" value="ECO:0007669"/>
    <property type="project" value="UniProtKB-EC"/>
</dbReference>
<keyword evidence="6" id="KW-0862">Zinc</keyword>
<dbReference type="CDD" id="cd07011">
    <property type="entry name" value="cupin_PMI_type_I_N"/>
    <property type="match status" value="1"/>
</dbReference>
<dbReference type="RefSeq" id="WP_205110592.1">
    <property type="nucleotide sequence ID" value="NZ_BAAAHT010000014.1"/>
</dbReference>
<evidence type="ECO:0000259" key="8">
    <source>
        <dbReference type="Pfam" id="PF20511"/>
    </source>
</evidence>
<evidence type="ECO:0000313" key="9">
    <source>
        <dbReference type="EMBL" id="MBM7473275.1"/>
    </source>
</evidence>
<dbReference type="NCBIfam" id="TIGR00218">
    <property type="entry name" value="manA"/>
    <property type="match status" value="1"/>
</dbReference>
<dbReference type="SUPFAM" id="SSF51182">
    <property type="entry name" value="RmlC-like cupins"/>
    <property type="match status" value="1"/>
</dbReference>
<comment type="caution">
    <text evidence="9">The sequence shown here is derived from an EMBL/GenBank/DDBJ whole genome shotgun (WGS) entry which is preliminary data.</text>
</comment>
<evidence type="ECO:0000256" key="5">
    <source>
        <dbReference type="ARBA" id="ARBA00022723"/>
    </source>
</evidence>
<dbReference type="EC" id="5.3.1.8" evidence="4"/>
<evidence type="ECO:0000256" key="4">
    <source>
        <dbReference type="ARBA" id="ARBA00011956"/>
    </source>
</evidence>
<dbReference type="PANTHER" id="PTHR10309">
    <property type="entry name" value="MANNOSE-6-PHOSPHATE ISOMERASE"/>
    <property type="match status" value="1"/>
</dbReference>
<organism evidence="9 10">
    <name type="scientific">Subtercola frigoramans</name>
    <dbReference type="NCBI Taxonomy" id="120298"/>
    <lineage>
        <taxon>Bacteria</taxon>
        <taxon>Bacillati</taxon>
        <taxon>Actinomycetota</taxon>
        <taxon>Actinomycetes</taxon>
        <taxon>Micrococcales</taxon>
        <taxon>Microbacteriaceae</taxon>
        <taxon>Subtercola</taxon>
    </lineage>
</organism>
<gene>
    <name evidence="9" type="ORF">JOE66_002909</name>
</gene>
<protein>
    <recommendedName>
        <fullName evidence="4">mannose-6-phosphate isomerase</fullName>
        <ecNumber evidence="4">5.3.1.8</ecNumber>
    </recommendedName>
</protein>
<dbReference type="PANTHER" id="PTHR10309:SF0">
    <property type="entry name" value="MANNOSE-6-PHOSPHATE ISOMERASE"/>
    <property type="match status" value="1"/>
</dbReference>
<accession>A0ABS2L846</accession>
<keyword evidence="10" id="KW-1185">Reference proteome</keyword>
<name>A0ABS2L846_9MICO</name>
<dbReference type="InterPro" id="IPR011051">
    <property type="entry name" value="RmlC_Cupin_sf"/>
</dbReference>
<evidence type="ECO:0000256" key="1">
    <source>
        <dbReference type="ARBA" id="ARBA00000757"/>
    </source>
</evidence>
<evidence type="ECO:0000256" key="6">
    <source>
        <dbReference type="ARBA" id="ARBA00022833"/>
    </source>
</evidence>
<evidence type="ECO:0000256" key="7">
    <source>
        <dbReference type="ARBA" id="ARBA00023235"/>
    </source>
</evidence>
<proteinExistence type="inferred from homology"/>
<dbReference type="Proteomes" id="UP000776164">
    <property type="component" value="Unassembled WGS sequence"/>
</dbReference>
<comment type="catalytic activity">
    <reaction evidence="1">
        <text>D-mannose 6-phosphate = D-fructose 6-phosphate</text>
        <dbReference type="Rhea" id="RHEA:12356"/>
        <dbReference type="ChEBI" id="CHEBI:58735"/>
        <dbReference type="ChEBI" id="CHEBI:61527"/>
        <dbReference type="EC" id="5.3.1.8"/>
    </reaction>
</comment>
<keyword evidence="7 9" id="KW-0413">Isomerase</keyword>
<dbReference type="InterPro" id="IPR046457">
    <property type="entry name" value="PMI_typeI_cat"/>
</dbReference>
<evidence type="ECO:0000256" key="3">
    <source>
        <dbReference type="ARBA" id="ARBA00010772"/>
    </source>
</evidence>
<dbReference type="EMBL" id="JAFBBU010000001">
    <property type="protein sequence ID" value="MBM7473275.1"/>
    <property type="molecule type" value="Genomic_DNA"/>
</dbReference>
<dbReference type="InterPro" id="IPR014710">
    <property type="entry name" value="RmlC-like_jellyroll"/>
</dbReference>
<dbReference type="Gene3D" id="1.10.441.10">
    <property type="entry name" value="Phosphomannose Isomerase, domain 2"/>
    <property type="match status" value="1"/>
</dbReference>
<dbReference type="Pfam" id="PF20511">
    <property type="entry name" value="PMI_typeI_cat"/>
    <property type="match status" value="1"/>
</dbReference>
<dbReference type="Gene3D" id="2.60.120.10">
    <property type="entry name" value="Jelly Rolls"/>
    <property type="match status" value="2"/>
</dbReference>
<feature type="domain" description="Phosphomannose isomerase type I catalytic" evidence="8">
    <location>
        <begin position="4"/>
        <end position="149"/>
    </location>
</feature>
<evidence type="ECO:0000313" key="10">
    <source>
        <dbReference type="Proteomes" id="UP000776164"/>
    </source>
</evidence>
<dbReference type="PIRSF" id="PIRSF001480">
    <property type="entry name" value="Mannose-6-phosphate_isomerase"/>
    <property type="match status" value="1"/>
</dbReference>
<evidence type="ECO:0000256" key="2">
    <source>
        <dbReference type="ARBA" id="ARBA00001947"/>
    </source>
</evidence>
<sequence length="414" mass="43453">MFVQITNTPRDYAWGSERAITDLLGQPASTTPQAELWLGAHPGSPSVIVDPSQTGGARTLTEWIANDPERASGSHGHLPYLLKILSAEHPLSLQAHPTLSAARAGFERENAEGLAPDAPNRNYKDPLHKPEVIFALSEKFEALCGFRPVSEIHAIIALLKAADARAAVPEPELLAALESQLRGDTHEALRTAVEWLLSGGEQVLALVRQVTSLVGGEGSGDEGAAEGLLEGEFGAALATVRDLAAEYPGDPGIVISLLLNRVTLNRGEALFLPAGNIHAYLKGLGVELMAASDNVLRGGLTPKYIDVPELLSVLVFDSLPVPYLNPGHPSAGIEVYQPDVIDFELVRVTPGLVDARYLPLGPAIVICTSGAVTVSSATGSALVAHGASYFVTPDEGELTFSGEGELFLAGPGAA</sequence>
<dbReference type="PRINTS" id="PR00714">
    <property type="entry name" value="MAN6PISMRASE"/>
</dbReference>